<comment type="caution">
    <text evidence="1">The sequence shown here is derived from an EMBL/GenBank/DDBJ whole genome shotgun (WGS) entry which is preliminary data.</text>
</comment>
<dbReference type="AlphaFoldDB" id="A0AAN7WA26"/>
<evidence type="ECO:0000313" key="1">
    <source>
        <dbReference type="EMBL" id="KAK5700765.1"/>
    </source>
</evidence>
<organism evidence="1 2">
    <name type="scientific">Elasticomyces elasticus</name>
    <dbReference type="NCBI Taxonomy" id="574655"/>
    <lineage>
        <taxon>Eukaryota</taxon>
        <taxon>Fungi</taxon>
        <taxon>Dikarya</taxon>
        <taxon>Ascomycota</taxon>
        <taxon>Pezizomycotina</taxon>
        <taxon>Dothideomycetes</taxon>
        <taxon>Dothideomycetidae</taxon>
        <taxon>Mycosphaerellales</taxon>
        <taxon>Teratosphaeriaceae</taxon>
        <taxon>Elasticomyces</taxon>
    </lineage>
</organism>
<name>A0AAN7WA26_9PEZI</name>
<dbReference type="Proteomes" id="UP001310594">
    <property type="component" value="Unassembled WGS sequence"/>
</dbReference>
<accession>A0AAN7WA26</accession>
<evidence type="ECO:0000313" key="2">
    <source>
        <dbReference type="Proteomes" id="UP001310594"/>
    </source>
</evidence>
<gene>
    <name evidence="1" type="ORF">LTR97_005282</name>
</gene>
<protein>
    <submittedName>
        <fullName evidence="1">Uncharacterized protein</fullName>
    </submittedName>
</protein>
<dbReference type="EMBL" id="JAVRQU010000007">
    <property type="protein sequence ID" value="KAK5700765.1"/>
    <property type="molecule type" value="Genomic_DNA"/>
</dbReference>
<sequence>MEMIWLQREALGLGYGPLGTGEQKMAELREKPARAEAEGVIERKLARAIGEPAEV</sequence>
<proteinExistence type="predicted"/>
<reference evidence="1" key="1">
    <citation type="submission" date="2023-08" db="EMBL/GenBank/DDBJ databases">
        <title>Black Yeasts Isolated from many extreme environments.</title>
        <authorList>
            <person name="Coleine C."/>
            <person name="Stajich J.E."/>
            <person name="Selbmann L."/>
        </authorList>
    </citation>
    <scope>NUCLEOTIDE SEQUENCE</scope>
    <source>
        <strain evidence="1">CCFEE 5810</strain>
    </source>
</reference>